<organism evidence="2 3">
    <name type="scientific">Splendidivirga corallicola</name>
    <dbReference type="NCBI Taxonomy" id="3051826"/>
    <lineage>
        <taxon>Bacteria</taxon>
        <taxon>Pseudomonadati</taxon>
        <taxon>Bacteroidota</taxon>
        <taxon>Cytophagia</taxon>
        <taxon>Cytophagales</taxon>
        <taxon>Splendidivirgaceae</taxon>
        <taxon>Splendidivirga</taxon>
    </lineage>
</organism>
<dbReference type="RefSeq" id="WP_346752733.1">
    <property type="nucleotide sequence ID" value="NZ_JAUJEA010000005.1"/>
</dbReference>
<keyword evidence="3" id="KW-1185">Reference proteome</keyword>
<feature type="transmembrane region" description="Helical" evidence="1">
    <location>
        <begin position="76"/>
        <end position="94"/>
    </location>
</feature>
<keyword evidence="1" id="KW-1133">Transmembrane helix</keyword>
<accession>A0ABT8KPQ2</accession>
<sequence>MAEIRIKKYVRYLFGLAFLVFVLNKLYLRPWVLKNELPYFFQVIVYSIPNFIEAIMGTTVITGLSFRILRWSGKKISDFHIYLFSTGIASIYVISQELKYHNIGGNNVYDPNDLIASILGLGMMLVFFQTFGFLEKKKIE</sequence>
<protein>
    <recommendedName>
        <fullName evidence="4">VanZ-like domain-containing protein</fullName>
    </recommendedName>
</protein>
<proteinExistence type="predicted"/>
<keyword evidence="1" id="KW-0472">Membrane</keyword>
<dbReference type="EMBL" id="JAUJEA010000005">
    <property type="protein sequence ID" value="MDN5202711.1"/>
    <property type="molecule type" value="Genomic_DNA"/>
</dbReference>
<feature type="transmembrane region" description="Helical" evidence="1">
    <location>
        <begin position="114"/>
        <end position="134"/>
    </location>
</feature>
<dbReference type="Proteomes" id="UP001172082">
    <property type="component" value="Unassembled WGS sequence"/>
</dbReference>
<comment type="caution">
    <text evidence="2">The sequence shown here is derived from an EMBL/GenBank/DDBJ whole genome shotgun (WGS) entry which is preliminary data.</text>
</comment>
<gene>
    <name evidence="2" type="ORF">QQ008_15080</name>
</gene>
<reference evidence="2" key="1">
    <citation type="submission" date="2023-06" db="EMBL/GenBank/DDBJ databases">
        <title>Genomic of Parafulvivirga corallium.</title>
        <authorList>
            <person name="Wang G."/>
        </authorList>
    </citation>
    <scope>NUCLEOTIDE SEQUENCE</scope>
    <source>
        <strain evidence="2">BMA10</strain>
    </source>
</reference>
<evidence type="ECO:0008006" key="4">
    <source>
        <dbReference type="Google" id="ProtNLM"/>
    </source>
</evidence>
<evidence type="ECO:0000313" key="2">
    <source>
        <dbReference type="EMBL" id="MDN5202711.1"/>
    </source>
</evidence>
<evidence type="ECO:0000313" key="3">
    <source>
        <dbReference type="Proteomes" id="UP001172082"/>
    </source>
</evidence>
<name>A0ABT8KPQ2_9BACT</name>
<keyword evidence="1" id="KW-0812">Transmembrane</keyword>
<feature type="transmembrane region" description="Helical" evidence="1">
    <location>
        <begin position="39"/>
        <end position="64"/>
    </location>
</feature>
<feature type="transmembrane region" description="Helical" evidence="1">
    <location>
        <begin position="9"/>
        <end position="27"/>
    </location>
</feature>
<evidence type="ECO:0000256" key="1">
    <source>
        <dbReference type="SAM" id="Phobius"/>
    </source>
</evidence>